<comment type="subcellular location">
    <subcellularLocation>
        <location evidence="1">Golgi apparatus membrane</location>
        <topology evidence="1">Peripheral membrane protein</topology>
    </subcellularLocation>
</comment>
<organism evidence="12 13">
    <name type="scientific">Neohortaea acidophila</name>
    <dbReference type="NCBI Taxonomy" id="245834"/>
    <lineage>
        <taxon>Eukaryota</taxon>
        <taxon>Fungi</taxon>
        <taxon>Dikarya</taxon>
        <taxon>Ascomycota</taxon>
        <taxon>Pezizomycotina</taxon>
        <taxon>Dothideomycetes</taxon>
        <taxon>Dothideomycetidae</taxon>
        <taxon>Mycosphaerellales</taxon>
        <taxon>Teratosphaeriaceae</taxon>
        <taxon>Neohortaea</taxon>
    </lineage>
</organism>
<dbReference type="GeneID" id="54478173"/>
<dbReference type="GO" id="GO:0006891">
    <property type="term" value="P:intra-Golgi vesicle-mediated transport"/>
    <property type="evidence" value="ECO:0007669"/>
    <property type="project" value="TreeGrafter"/>
</dbReference>
<feature type="domain" description="Conserved oligomeric Golgi complex subunit 2 N-terminal" evidence="11">
    <location>
        <begin position="39"/>
        <end position="112"/>
    </location>
</feature>
<dbReference type="InterPro" id="IPR009316">
    <property type="entry name" value="COG2"/>
</dbReference>
<evidence type="ECO:0000256" key="6">
    <source>
        <dbReference type="ARBA" id="ARBA00023034"/>
    </source>
</evidence>
<keyword evidence="5" id="KW-0653">Protein transport</keyword>
<dbReference type="Proteomes" id="UP000799767">
    <property type="component" value="Unassembled WGS sequence"/>
</dbReference>
<evidence type="ECO:0000313" key="13">
    <source>
        <dbReference type="Proteomes" id="UP000799767"/>
    </source>
</evidence>
<dbReference type="GO" id="GO:0017119">
    <property type="term" value="C:Golgi transport complex"/>
    <property type="evidence" value="ECO:0007669"/>
    <property type="project" value="TreeGrafter"/>
</dbReference>
<accession>A0A6A6PV68</accession>
<dbReference type="Pfam" id="PF06148">
    <property type="entry name" value="COG2_N"/>
    <property type="match status" value="1"/>
</dbReference>
<evidence type="ECO:0000313" key="12">
    <source>
        <dbReference type="EMBL" id="KAF2483611.1"/>
    </source>
</evidence>
<evidence type="ECO:0000256" key="10">
    <source>
        <dbReference type="SAM" id="MobiDB-lite"/>
    </source>
</evidence>
<comment type="similarity">
    <text evidence="2">Belongs to the COG2 family.</text>
</comment>
<evidence type="ECO:0000256" key="3">
    <source>
        <dbReference type="ARBA" id="ARBA00020977"/>
    </source>
</evidence>
<dbReference type="InterPro" id="IPR024602">
    <property type="entry name" value="COG_su2_N"/>
</dbReference>
<dbReference type="AlphaFoldDB" id="A0A6A6PV68"/>
<name>A0A6A6PV68_9PEZI</name>
<dbReference type="EMBL" id="MU001635">
    <property type="protein sequence ID" value="KAF2483611.1"/>
    <property type="molecule type" value="Genomic_DNA"/>
</dbReference>
<dbReference type="OrthoDB" id="332281at2759"/>
<evidence type="ECO:0000256" key="9">
    <source>
        <dbReference type="SAM" id="Coils"/>
    </source>
</evidence>
<keyword evidence="7" id="KW-0472">Membrane</keyword>
<keyword evidence="6" id="KW-0333">Golgi apparatus</keyword>
<feature type="compositionally biased region" description="Polar residues" evidence="10">
    <location>
        <begin position="9"/>
        <end position="26"/>
    </location>
</feature>
<evidence type="ECO:0000256" key="2">
    <source>
        <dbReference type="ARBA" id="ARBA00007603"/>
    </source>
</evidence>
<keyword evidence="13" id="KW-1185">Reference proteome</keyword>
<sequence>MATLHLDTATDTPHSPTSHARSSPSDSDNEDNLPYPGELSRNDFLADDFDSQTYLSTLRNRHQTLEDLRSDLRQRSQLLNQELLDLVNNNYEEFLSLGADLKGGEEKVEGVRVGLLGFEREIEGIRKVVAERAEQVGQLLGERKEVRRDIMVGRGLLEVERRLEELEGSLGIKNAAQDAESLASDSDDEEEDAEVEAFPIRKSKAQTEQFVLLNKLVTRLGPEHPFLQAQQSRIEHVHRTLLSSLATLLRQAKAAKDQDATLAVVRLHVLLDAEQDGAKTLQSG</sequence>
<evidence type="ECO:0000256" key="5">
    <source>
        <dbReference type="ARBA" id="ARBA00022927"/>
    </source>
</evidence>
<evidence type="ECO:0000256" key="7">
    <source>
        <dbReference type="ARBA" id="ARBA00023136"/>
    </source>
</evidence>
<evidence type="ECO:0000256" key="1">
    <source>
        <dbReference type="ARBA" id="ARBA00004395"/>
    </source>
</evidence>
<reference evidence="12" key="1">
    <citation type="journal article" date="2020" name="Stud. Mycol.">
        <title>101 Dothideomycetes genomes: a test case for predicting lifestyles and emergence of pathogens.</title>
        <authorList>
            <person name="Haridas S."/>
            <person name="Albert R."/>
            <person name="Binder M."/>
            <person name="Bloem J."/>
            <person name="Labutti K."/>
            <person name="Salamov A."/>
            <person name="Andreopoulos B."/>
            <person name="Baker S."/>
            <person name="Barry K."/>
            <person name="Bills G."/>
            <person name="Bluhm B."/>
            <person name="Cannon C."/>
            <person name="Castanera R."/>
            <person name="Culley D."/>
            <person name="Daum C."/>
            <person name="Ezra D."/>
            <person name="Gonzalez J."/>
            <person name="Henrissat B."/>
            <person name="Kuo A."/>
            <person name="Liang C."/>
            <person name="Lipzen A."/>
            <person name="Lutzoni F."/>
            <person name="Magnuson J."/>
            <person name="Mondo S."/>
            <person name="Nolan M."/>
            <person name="Ohm R."/>
            <person name="Pangilinan J."/>
            <person name="Park H.-J."/>
            <person name="Ramirez L."/>
            <person name="Alfaro M."/>
            <person name="Sun H."/>
            <person name="Tritt A."/>
            <person name="Yoshinaga Y."/>
            <person name="Zwiers L.-H."/>
            <person name="Turgeon B."/>
            <person name="Goodwin S."/>
            <person name="Spatafora J."/>
            <person name="Crous P."/>
            <person name="Grigoriev I."/>
        </authorList>
    </citation>
    <scope>NUCLEOTIDE SEQUENCE</scope>
    <source>
        <strain evidence="12">CBS 113389</strain>
    </source>
</reference>
<feature type="coiled-coil region" evidence="9">
    <location>
        <begin position="55"/>
        <end position="89"/>
    </location>
</feature>
<keyword evidence="9" id="KW-0175">Coiled coil</keyword>
<dbReference type="GO" id="GO:0007030">
    <property type="term" value="P:Golgi organization"/>
    <property type="evidence" value="ECO:0007669"/>
    <property type="project" value="InterPro"/>
</dbReference>
<dbReference type="GO" id="GO:0000139">
    <property type="term" value="C:Golgi membrane"/>
    <property type="evidence" value="ECO:0007669"/>
    <property type="project" value="UniProtKB-SubCell"/>
</dbReference>
<evidence type="ECO:0000256" key="4">
    <source>
        <dbReference type="ARBA" id="ARBA00022448"/>
    </source>
</evidence>
<dbReference type="RefSeq" id="XP_033590181.1">
    <property type="nucleotide sequence ID" value="XM_033737171.1"/>
</dbReference>
<evidence type="ECO:0000259" key="11">
    <source>
        <dbReference type="Pfam" id="PF06148"/>
    </source>
</evidence>
<gene>
    <name evidence="12" type="ORF">BDY17DRAFT_324333</name>
</gene>
<keyword evidence="4" id="KW-0813">Transport</keyword>
<protein>
    <recommendedName>
        <fullName evidence="3">Conserved oligomeric Golgi complex subunit 2</fullName>
    </recommendedName>
    <alternativeName>
        <fullName evidence="8">Component of oligomeric Golgi complex 2</fullName>
    </alternativeName>
</protein>
<proteinExistence type="inferred from homology"/>
<dbReference type="PANTHER" id="PTHR12961:SF0">
    <property type="entry name" value="CONSERVED OLIGOMERIC GOLGI COMPLEX SUBUNIT 2"/>
    <property type="match status" value="1"/>
</dbReference>
<dbReference type="GO" id="GO:0015031">
    <property type="term" value="P:protein transport"/>
    <property type="evidence" value="ECO:0007669"/>
    <property type="project" value="UniProtKB-KW"/>
</dbReference>
<feature type="region of interest" description="Disordered" evidence="10">
    <location>
        <begin position="1"/>
        <end position="42"/>
    </location>
</feature>
<evidence type="ECO:0000256" key="8">
    <source>
        <dbReference type="ARBA" id="ARBA00031344"/>
    </source>
</evidence>
<dbReference type="PANTHER" id="PTHR12961">
    <property type="entry name" value="CONSERVED OLIGOMERIC GOLGI COMPLEX COMPONENT 2"/>
    <property type="match status" value="1"/>
</dbReference>